<dbReference type="Proteomes" id="UP001315967">
    <property type="component" value="Chromosome"/>
</dbReference>
<dbReference type="InterPro" id="IPR006683">
    <property type="entry name" value="Thioestr_dom"/>
</dbReference>
<keyword evidence="2" id="KW-0378">Hydrolase</keyword>
<reference evidence="4 5" key="1">
    <citation type="submission" date="2022-08" db="EMBL/GenBank/DDBJ databases">
        <title>Aerococcaceae sp. nov isolated from spoiled eye mask.</title>
        <authorList>
            <person name="Zhou G."/>
            <person name="Xie X.-B."/>
            <person name="Shi Q.-S."/>
            <person name="Wang Y.-S."/>
            <person name="Wen X."/>
            <person name="Peng H."/>
            <person name="Yang X.-J."/>
            <person name="Tao H.-B."/>
            <person name="Huang X.-M."/>
        </authorList>
    </citation>
    <scope>NUCLEOTIDE SEQUENCE [LARGE SCALE GENOMIC DNA]</scope>
    <source>
        <strain evidence="5">DM20194951</strain>
    </source>
</reference>
<dbReference type="EMBL" id="CP102453">
    <property type="protein sequence ID" value="UUX34952.1"/>
    <property type="molecule type" value="Genomic_DNA"/>
</dbReference>
<keyword evidence="5" id="KW-1185">Reference proteome</keyword>
<accession>A0ABY5P890</accession>
<evidence type="ECO:0000313" key="5">
    <source>
        <dbReference type="Proteomes" id="UP001315967"/>
    </source>
</evidence>
<name>A0ABY5P890_9LACT</name>
<proteinExistence type="inferred from homology"/>
<evidence type="ECO:0000313" key="4">
    <source>
        <dbReference type="EMBL" id="UUX34952.1"/>
    </source>
</evidence>
<dbReference type="RefSeq" id="WP_313794445.1">
    <property type="nucleotide sequence ID" value="NZ_CP102453.1"/>
</dbReference>
<gene>
    <name evidence="4" type="ORF">NRE15_04710</name>
</gene>
<sequence>MLDKELTAQQLKKMPFWDFIGGEVISMEEGEVILGVRNQANIQQNLGYIHGGVLATLADTCAGLVALSVLPDVKAVVTSEFKIHYLRPATSEAVHAVGTVLKRGKRQTIVEIELKDPASDKLLAKFIGTMVPA</sequence>
<dbReference type="PANTHER" id="PTHR21660:SF1">
    <property type="entry name" value="ACYL-COENZYME A THIOESTERASE 13"/>
    <property type="match status" value="1"/>
</dbReference>
<dbReference type="CDD" id="cd03443">
    <property type="entry name" value="PaaI_thioesterase"/>
    <property type="match status" value="1"/>
</dbReference>
<evidence type="ECO:0000259" key="3">
    <source>
        <dbReference type="Pfam" id="PF03061"/>
    </source>
</evidence>
<dbReference type="InterPro" id="IPR029069">
    <property type="entry name" value="HotDog_dom_sf"/>
</dbReference>
<evidence type="ECO:0000256" key="2">
    <source>
        <dbReference type="ARBA" id="ARBA00022801"/>
    </source>
</evidence>
<organism evidence="4 5">
    <name type="scientific">Fundicoccus culcitae</name>
    <dbReference type="NCBI Taxonomy" id="2969821"/>
    <lineage>
        <taxon>Bacteria</taxon>
        <taxon>Bacillati</taxon>
        <taxon>Bacillota</taxon>
        <taxon>Bacilli</taxon>
        <taxon>Lactobacillales</taxon>
        <taxon>Aerococcaceae</taxon>
        <taxon>Fundicoccus</taxon>
    </lineage>
</organism>
<protein>
    <submittedName>
        <fullName evidence="4">PaaI family thioesterase</fullName>
    </submittedName>
</protein>
<dbReference type="SUPFAM" id="SSF54637">
    <property type="entry name" value="Thioesterase/thiol ester dehydrase-isomerase"/>
    <property type="match status" value="1"/>
</dbReference>
<dbReference type="NCBIfam" id="TIGR00369">
    <property type="entry name" value="unchar_dom_1"/>
    <property type="match status" value="1"/>
</dbReference>
<evidence type="ECO:0000256" key="1">
    <source>
        <dbReference type="ARBA" id="ARBA00008324"/>
    </source>
</evidence>
<comment type="similarity">
    <text evidence="1">Belongs to the thioesterase PaaI family.</text>
</comment>
<dbReference type="Gene3D" id="3.10.129.10">
    <property type="entry name" value="Hotdog Thioesterase"/>
    <property type="match status" value="1"/>
</dbReference>
<dbReference type="InterPro" id="IPR003736">
    <property type="entry name" value="PAAI_dom"/>
</dbReference>
<feature type="domain" description="Thioesterase" evidence="3">
    <location>
        <begin position="47"/>
        <end position="117"/>
    </location>
</feature>
<dbReference type="Pfam" id="PF03061">
    <property type="entry name" value="4HBT"/>
    <property type="match status" value="1"/>
</dbReference>
<dbReference type="PANTHER" id="PTHR21660">
    <property type="entry name" value="THIOESTERASE SUPERFAMILY MEMBER-RELATED"/>
    <property type="match status" value="1"/>
</dbReference>
<dbReference type="InterPro" id="IPR039298">
    <property type="entry name" value="ACOT13"/>
</dbReference>